<organism evidence="1 2">
    <name type="scientific">Chryseobacterium viscerum</name>
    <dbReference type="NCBI Taxonomy" id="1037377"/>
    <lineage>
        <taxon>Bacteria</taxon>
        <taxon>Pseudomonadati</taxon>
        <taxon>Bacteroidota</taxon>
        <taxon>Flavobacteriia</taxon>
        <taxon>Flavobacteriales</taxon>
        <taxon>Weeksellaceae</taxon>
        <taxon>Chryseobacterium group</taxon>
        <taxon>Chryseobacterium</taxon>
    </lineage>
</organism>
<dbReference type="EMBL" id="VTPV01000001">
    <property type="protein sequence ID" value="KAB1232593.1"/>
    <property type="molecule type" value="Genomic_DNA"/>
</dbReference>
<evidence type="ECO:0000313" key="1">
    <source>
        <dbReference type="EMBL" id="KAB1232593.1"/>
    </source>
</evidence>
<reference evidence="1 2" key="1">
    <citation type="journal article" date="2019" name="Stand. Genomic Sci.">
        <title>Draft Whole-Genome Sequence of a Novel Chryseobacterium viscerum Strain Isolated from Fresh Water at Dripping Springs, New Mexico.</title>
        <authorList>
            <person name="Kyndt J.A."/>
            <person name="Moore T.C."/>
        </authorList>
    </citation>
    <scope>NUCLEOTIDE SEQUENCE [LARGE SCALE GENOMIC DNA]</scope>
    <source>
        <strain evidence="1 2">DPS</strain>
    </source>
</reference>
<protein>
    <recommendedName>
        <fullName evidence="3">RES domain-containing protein</fullName>
    </recommendedName>
</protein>
<evidence type="ECO:0008006" key="3">
    <source>
        <dbReference type="Google" id="ProtNLM"/>
    </source>
</evidence>
<sequence>MIFPDIPKSKIYNGNTTPEQDAQMKLVQGIPLTKADTEALQESVSFYEKAYPFLKGINLSTITDSEKDEIIKFLDTVLNYHVIIQNNLRFKTVFRVSFVRDEFLDAGKVRDAKFISYPPADIIEQIGKYGRANSPKSTCLYCAFNPIVALLETKPKVGDRIIISQWQKDDGNPFVSYPIANNETVKNEGLERATKAFKERMSYNHPLFAKTLELLFEFLSSEYIKSVPIKSPKAYEYLYSAYFADITLLNHITPVAHPTEPINNYDCIIYPSIAAKHSTDNIAVKPESVKRLRPVYLQDIIVEITDYDHATIYENDFPEEIDLPIGGKLLRTSNNIDNGKIVWSDD</sequence>
<dbReference type="RefSeq" id="WP_152288820.1">
    <property type="nucleotide sequence ID" value="NZ_VTPV01000001.1"/>
</dbReference>
<comment type="caution">
    <text evidence="1">The sequence shown here is derived from an EMBL/GenBank/DDBJ whole genome shotgun (WGS) entry which is preliminary data.</text>
</comment>
<dbReference type="Proteomes" id="UP000326384">
    <property type="component" value="Unassembled WGS sequence"/>
</dbReference>
<proteinExistence type="predicted"/>
<name>A0A5N4BVX6_9FLAO</name>
<accession>A0A5N4BVX6</accession>
<keyword evidence="2" id="KW-1185">Reference proteome</keyword>
<evidence type="ECO:0000313" key="2">
    <source>
        <dbReference type="Proteomes" id="UP000326384"/>
    </source>
</evidence>
<gene>
    <name evidence="1" type="ORF">F8D52_02185</name>
</gene>